<comment type="caution">
    <text evidence="11">The sequence shown here is derived from an EMBL/GenBank/DDBJ whole genome shotgun (WGS) entry which is preliminary data.</text>
</comment>
<dbReference type="InterPro" id="IPR029063">
    <property type="entry name" value="SAM-dependent_MTases_sf"/>
</dbReference>
<dbReference type="Proteomes" id="UP000192596">
    <property type="component" value="Unassembled WGS sequence"/>
</dbReference>
<feature type="region of interest" description="Disordered" evidence="10">
    <location>
        <begin position="1"/>
        <end position="34"/>
    </location>
</feature>
<dbReference type="EMBL" id="NAJO01000038">
    <property type="protein sequence ID" value="OQN99854.1"/>
    <property type="molecule type" value="Genomic_DNA"/>
</dbReference>
<dbReference type="GO" id="GO:0018423">
    <property type="term" value="F:protein C-terminal leucine carboxyl O-methyltransferase activity"/>
    <property type="evidence" value="ECO:0007669"/>
    <property type="project" value="UniProtKB-EC"/>
</dbReference>
<evidence type="ECO:0000313" key="12">
    <source>
        <dbReference type="Proteomes" id="UP000192596"/>
    </source>
</evidence>
<dbReference type="InParanoid" id="A0A1V8SL14"/>
<dbReference type="PANTHER" id="PTHR13600:SF21">
    <property type="entry name" value="LEUCINE CARBOXYL METHYLTRANSFERASE 1"/>
    <property type="match status" value="1"/>
</dbReference>
<organism evidence="11 12">
    <name type="scientific">Cryoendolithus antarcticus</name>
    <dbReference type="NCBI Taxonomy" id="1507870"/>
    <lineage>
        <taxon>Eukaryota</taxon>
        <taxon>Fungi</taxon>
        <taxon>Dikarya</taxon>
        <taxon>Ascomycota</taxon>
        <taxon>Pezizomycotina</taxon>
        <taxon>Dothideomycetes</taxon>
        <taxon>Dothideomycetidae</taxon>
        <taxon>Cladosporiales</taxon>
        <taxon>Cladosporiaceae</taxon>
        <taxon>Cryoendolithus</taxon>
    </lineage>
</organism>
<gene>
    <name evidence="11" type="ORF">B0A48_14624</name>
</gene>
<evidence type="ECO:0000256" key="7">
    <source>
        <dbReference type="ARBA" id="ARBA00022691"/>
    </source>
</evidence>
<dbReference type="PIRSF" id="PIRSF016305">
    <property type="entry name" value="LCM_mtfrase"/>
    <property type="match status" value="1"/>
</dbReference>
<evidence type="ECO:0000256" key="1">
    <source>
        <dbReference type="ARBA" id="ARBA00000724"/>
    </source>
</evidence>
<dbReference type="Pfam" id="PF04072">
    <property type="entry name" value="LCM"/>
    <property type="match status" value="1"/>
</dbReference>
<name>A0A1V8SL14_9PEZI</name>
<evidence type="ECO:0000256" key="10">
    <source>
        <dbReference type="SAM" id="MobiDB-lite"/>
    </source>
</evidence>
<dbReference type="GO" id="GO:0032259">
    <property type="term" value="P:methylation"/>
    <property type="evidence" value="ECO:0007669"/>
    <property type="project" value="UniProtKB-KW"/>
</dbReference>
<keyword evidence="5 8" id="KW-0489">Methyltransferase</keyword>
<feature type="binding site" evidence="9">
    <location>
        <begin position="186"/>
        <end position="187"/>
    </location>
    <ligand>
        <name>S-adenosyl-L-methionine</name>
        <dbReference type="ChEBI" id="CHEBI:59789"/>
    </ligand>
</feature>
<protein>
    <recommendedName>
        <fullName evidence="4 8">Leucine carboxyl methyltransferase 1</fullName>
        <ecNumber evidence="3 8">2.1.1.233</ecNumber>
    </recommendedName>
</protein>
<keyword evidence="6 8" id="KW-0808">Transferase</keyword>
<sequence length="367" mass="41715">MADIPHLNTLRSGRGGLRGRGFRRGGRAIPENDDISTLPLESEAQTRDRIIQQTDNDASASRLSAIQLGYLNDDYAKELAQPREPVTRRYPIINRGTYVRSQAIDHLMELALNDETQACRQVISLGAGSDTRYFRMSQNYRVQYHELDFEANISTKRAAFERSSELTSHEKRYTMTGAAHHLHAIDLRELASDDAPTLPHIDWTLPTVILSECCLCYLAPDTAGAVIRYFTSRLQSSVGLILYEPIRPNDAFGKTMVTNLGSRGIHLQTLKRYHSLEAQRHRIKLAGLDAGQGARDVYQIWESEAWISRAERERVEALEWLDEIEEWKLLACHYCVAWGWRGQHFSETWGSLEGGKMDEELRQDGVA</sequence>
<comment type="catalytic activity">
    <reaction evidence="1 8">
        <text>[phosphatase 2A protein]-C-terminal L-leucine + S-adenosyl-L-methionine = [phosphatase 2A protein]-C-terminal L-leucine methyl ester + S-adenosyl-L-homocysteine</text>
        <dbReference type="Rhea" id="RHEA:48544"/>
        <dbReference type="Rhea" id="RHEA-COMP:12134"/>
        <dbReference type="Rhea" id="RHEA-COMP:12135"/>
        <dbReference type="ChEBI" id="CHEBI:57856"/>
        <dbReference type="ChEBI" id="CHEBI:59789"/>
        <dbReference type="ChEBI" id="CHEBI:90516"/>
        <dbReference type="ChEBI" id="CHEBI:90517"/>
        <dbReference type="EC" id="2.1.1.233"/>
    </reaction>
</comment>
<evidence type="ECO:0000256" key="6">
    <source>
        <dbReference type="ARBA" id="ARBA00022679"/>
    </source>
</evidence>
<feature type="binding site" evidence="9">
    <location>
        <position position="100"/>
    </location>
    <ligand>
        <name>S-adenosyl-L-methionine</name>
        <dbReference type="ChEBI" id="CHEBI:59789"/>
    </ligand>
</feature>
<reference evidence="12" key="1">
    <citation type="submission" date="2017-03" db="EMBL/GenBank/DDBJ databases">
        <title>Genomes of endolithic fungi from Antarctica.</title>
        <authorList>
            <person name="Coleine C."/>
            <person name="Masonjones S."/>
            <person name="Stajich J.E."/>
        </authorList>
    </citation>
    <scope>NUCLEOTIDE SEQUENCE [LARGE SCALE GENOMIC DNA]</scope>
    <source>
        <strain evidence="12">CCFEE 5527</strain>
    </source>
</reference>
<evidence type="ECO:0000256" key="5">
    <source>
        <dbReference type="ARBA" id="ARBA00022603"/>
    </source>
</evidence>
<dbReference type="OrthoDB" id="203237at2759"/>
<evidence type="ECO:0000256" key="2">
    <source>
        <dbReference type="ARBA" id="ARBA00010703"/>
    </source>
</evidence>
<dbReference type="Gene3D" id="3.40.50.150">
    <property type="entry name" value="Vaccinia Virus protein VP39"/>
    <property type="match status" value="1"/>
</dbReference>
<dbReference type="EC" id="2.1.1.233" evidence="3 8"/>
<keyword evidence="7 8" id="KW-0949">S-adenosyl-L-methionine</keyword>
<evidence type="ECO:0000256" key="4">
    <source>
        <dbReference type="ARBA" id="ARBA00017497"/>
    </source>
</evidence>
<evidence type="ECO:0000256" key="9">
    <source>
        <dbReference type="PIRSR" id="PIRSR016305-1"/>
    </source>
</evidence>
<dbReference type="InterPro" id="IPR016651">
    <property type="entry name" value="LCMT1"/>
</dbReference>
<dbReference type="STRING" id="1507870.A0A1V8SL14"/>
<comment type="function">
    <text evidence="8">Methylates the carboxyl group of the C-terminal leucine residue of protein phosphatase 2A catalytic subunits to form alpha-leucine ester residues.</text>
</comment>
<evidence type="ECO:0000256" key="3">
    <source>
        <dbReference type="ARBA" id="ARBA00012834"/>
    </source>
</evidence>
<evidence type="ECO:0000256" key="8">
    <source>
        <dbReference type="PIRNR" id="PIRNR016305"/>
    </source>
</evidence>
<keyword evidence="12" id="KW-1185">Reference proteome</keyword>
<dbReference type="PANTHER" id="PTHR13600">
    <property type="entry name" value="LEUCINE CARBOXYL METHYLTRANSFERASE"/>
    <property type="match status" value="1"/>
</dbReference>
<dbReference type="AlphaFoldDB" id="A0A1V8SL14"/>
<feature type="binding site" evidence="9">
    <location>
        <position position="126"/>
    </location>
    <ligand>
        <name>S-adenosyl-L-methionine</name>
        <dbReference type="ChEBI" id="CHEBI:59789"/>
    </ligand>
</feature>
<accession>A0A1V8SL14</accession>
<proteinExistence type="inferred from homology"/>
<dbReference type="SUPFAM" id="SSF53335">
    <property type="entry name" value="S-adenosyl-L-methionine-dependent methyltransferases"/>
    <property type="match status" value="1"/>
</dbReference>
<dbReference type="FunCoup" id="A0A1V8SL14">
    <property type="interactions" value="1019"/>
</dbReference>
<evidence type="ECO:0000313" key="11">
    <source>
        <dbReference type="EMBL" id="OQN99854.1"/>
    </source>
</evidence>
<feature type="binding site" evidence="9">
    <location>
        <position position="212"/>
    </location>
    <ligand>
        <name>S-adenosyl-L-methionine</name>
        <dbReference type="ChEBI" id="CHEBI:59789"/>
    </ligand>
</feature>
<comment type="similarity">
    <text evidence="2 8">Belongs to the methyltransferase superfamily. LCMT family.</text>
</comment>
<dbReference type="InterPro" id="IPR007213">
    <property type="entry name" value="Ppm1/Ppm2/Tcmp"/>
</dbReference>